<evidence type="ECO:0000313" key="2">
    <source>
        <dbReference type="EMBL" id="GKV18950.1"/>
    </source>
</evidence>
<feature type="compositionally biased region" description="Basic and acidic residues" evidence="1">
    <location>
        <begin position="50"/>
        <end position="64"/>
    </location>
</feature>
<sequence>MVARQVVKQEGTVTFPGVKTNVAAKVKVTQKDGRAITFSSEDGCETGGETGRDGDISGGEDKRGGQVTKANTLSYLQIRQL</sequence>
<dbReference type="Proteomes" id="UP001054252">
    <property type="component" value="Unassembled WGS sequence"/>
</dbReference>
<keyword evidence="3" id="KW-1185">Reference proteome</keyword>
<reference evidence="2 3" key="1">
    <citation type="journal article" date="2021" name="Commun. Biol.">
        <title>The genome of Shorea leprosula (Dipterocarpaceae) highlights the ecological relevance of drought in aseasonal tropical rainforests.</title>
        <authorList>
            <person name="Ng K.K.S."/>
            <person name="Kobayashi M.J."/>
            <person name="Fawcett J.A."/>
            <person name="Hatakeyama M."/>
            <person name="Paape T."/>
            <person name="Ng C.H."/>
            <person name="Ang C.C."/>
            <person name="Tnah L.H."/>
            <person name="Lee C.T."/>
            <person name="Nishiyama T."/>
            <person name="Sese J."/>
            <person name="O'Brien M.J."/>
            <person name="Copetti D."/>
            <person name="Mohd Noor M.I."/>
            <person name="Ong R.C."/>
            <person name="Putra M."/>
            <person name="Sireger I.Z."/>
            <person name="Indrioko S."/>
            <person name="Kosugi Y."/>
            <person name="Izuno A."/>
            <person name="Isagi Y."/>
            <person name="Lee S.L."/>
            <person name="Shimizu K.K."/>
        </authorList>
    </citation>
    <scope>NUCLEOTIDE SEQUENCE [LARGE SCALE GENOMIC DNA]</scope>
    <source>
        <strain evidence="2">214</strain>
    </source>
</reference>
<feature type="region of interest" description="Disordered" evidence="1">
    <location>
        <begin position="36"/>
        <end position="68"/>
    </location>
</feature>
<evidence type="ECO:0000256" key="1">
    <source>
        <dbReference type="SAM" id="MobiDB-lite"/>
    </source>
</evidence>
<gene>
    <name evidence="2" type="ORF">SLEP1_g29259</name>
</gene>
<organism evidence="2 3">
    <name type="scientific">Rubroshorea leprosula</name>
    <dbReference type="NCBI Taxonomy" id="152421"/>
    <lineage>
        <taxon>Eukaryota</taxon>
        <taxon>Viridiplantae</taxon>
        <taxon>Streptophyta</taxon>
        <taxon>Embryophyta</taxon>
        <taxon>Tracheophyta</taxon>
        <taxon>Spermatophyta</taxon>
        <taxon>Magnoliopsida</taxon>
        <taxon>eudicotyledons</taxon>
        <taxon>Gunneridae</taxon>
        <taxon>Pentapetalae</taxon>
        <taxon>rosids</taxon>
        <taxon>malvids</taxon>
        <taxon>Malvales</taxon>
        <taxon>Dipterocarpaceae</taxon>
        <taxon>Rubroshorea</taxon>
    </lineage>
</organism>
<comment type="caution">
    <text evidence="2">The sequence shown here is derived from an EMBL/GenBank/DDBJ whole genome shotgun (WGS) entry which is preliminary data.</text>
</comment>
<proteinExistence type="predicted"/>
<protein>
    <submittedName>
        <fullName evidence="2">Uncharacterized protein</fullName>
    </submittedName>
</protein>
<dbReference type="EMBL" id="BPVZ01000051">
    <property type="protein sequence ID" value="GKV18950.1"/>
    <property type="molecule type" value="Genomic_DNA"/>
</dbReference>
<accession>A0AAV5K3E0</accession>
<dbReference type="AlphaFoldDB" id="A0AAV5K3E0"/>
<evidence type="ECO:0000313" key="3">
    <source>
        <dbReference type="Proteomes" id="UP001054252"/>
    </source>
</evidence>
<name>A0AAV5K3E0_9ROSI</name>